<sequence>MTRNFGRCCNPLNDETSHSKSLRAVPQKVRDRFPHLNETAKICDKCRKKIESQTTLGNDEYAIIVQKMIDKFDDENTSLKEKELIMSFLPDSWSVRRKADFFCTSRRFAQNVVNLSKKPTSSSGVTVKHNQLPDETIKLVENFYSDDENSRIMPGMKDTKCVKISSNQKIFVQKRLVLYNLRELYIKFKDMHPTVRIGFSKFAQFRPPQCVLAGSSGTHSVCVCIHHQNVKLMLDGLGISKFTSGKLNDYKDCLSIIVCQNPTDDCFLNKCKKCPSIESFKKLLFQYFDEKIIDQVQYQCWHSTDRCSLQTRITSKEDYVNELSRLLFKLKTHSFTAKKQSAFLDVLKQNLKEGEFLVLLDFAENYAFLIQDAVQAFHYNNDQCTIVTVVLYYIKDSKLHHTSMAVLSDSLIHDSAFVHCVQKIVTTHIKENFPAAKKVIYFSDGAAQHFKNKYNFVNLINHKNDFSLEAEWHFNATAHGKNACDGVGACLKSNARRASLQKNSTSQITTPRELFVWAREKMENMRIFFVSKEEYLQVKSDLTERSDGAKTVPGTLSYHSFQVLETTKQLLLRPFSTYPDGDVFPKLRQGEKRKLETPPKREFLNPSKRHRPS</sequence>
<name>A0ACC2NJ21_9HYME</name>
<evidence type="ECO:0000313" key="2">
    <source>
        <dbReference type="Proteomes" id="UP001239111"/>
    </source>
</evidence>
<reference evidence="1" key="1">
    <citation type="submission" date="2023-04" db="EMBL/GenBank/DDBJ databases">
        <title>A chromosome-level genome assembly of the parasitoid wasp Eretmocerus hayati.</title>
        <authorList>
            <person name="Zhong Y."/>
            <person name="Liu S."/>
            <person name="Liu Y."/>
        </authorList>
    </citation>
    <scope>NUCLEOTIDE SEQUENCE</scope>
    <source>
        <strain evidence="1">ZJU_SS_LIU_2023</strain>
    </source>
</reference>
<organism evidence="1 2">
    <name type="scientific">Eretmocerus hayati</name>
    <dbReference type="NCBI Taxonomy" id="131215"/>
    <lineage>
        <taxon>Eukaryota</taxon>
        <taxon>Metazoa</taxon>
        <taxon>Ecdysozoa</taxon>
        <taxon>Arthropoda</taxon>
        <taxon>Hexapoda</taxon>
        <taxon>Insecta</taxon>
        <taxon>Pterygota</taxon>
        <taxon>Neoptera</taxon>
        <taxon>Endopterygota</taxon>
        <taxon>Hymenoptera</taxon>
        <taxon>Apocrita</taxon>
        <taxon>Proctotrupomorpha</taxon>
        <taxon>Chalcidoidea</taxon>
        <taxon>Aphelinidae</taxon>
        <taxon>Aphelininae</taxon>
        <taxon>Eretmocerus</taxon>
    </lineage>
</organism>
<proteinExistence type="predicted"/>
<evidence type="ECO:0000313" key="1">
    <source>
        <dbReference type="EMBL" id="KAJ8670324.1"/>
    </source>
</evidence>
<accession>A0ACC2NJ21</accession>
<dbReference type="Proteomes" id="UP001239111">
    <property type="component" value="Chromosome 3"/>
</dbReference>
<keyword evidence="2" id="KW-1185">Reference proteome</keyword>
<gene>
    <name evidence="1" type="ORF">QAD02_001583</name>
</gene>
<protein>
    <submittedName>
        <fullName evidence="1">Uncharacterized protein</fullName>
    </submittedName>
</protein>
<comment type="caution">
    <text evidence="1">The sequence shown here is derived from an EMBL/GenBank/DDBJ whole genome shotgun (WGS) entry which is preliminary data.</text>
</comment>
<dbReference type="EMBL" id="CM056743">
    <property type="protein sequence ID" value="KAJ8670324.1"/>
    <property type="molecule type" value="Genomic_DNA"/>
</dbReference>